<name>A0A0N7L5A8_PLAHL</name>
<organism evidence="1 2">
    <name type="scientific">Plasmopara halstedii</name>
    <name type="common">Downy mildew of sunflower</name>
    <dbReference type="NCBI Taxonomy" id="4781"/>
    <lineage>
        <taxon>Eukaryota</taxon>
        <taxon>Sar</taxon>
        <taxon>Stramenopiles</taxon>
        <taxon>Oomycota</taxon>
        <taxon>Peronosporomycetes</taxon>
        <taxon>Peronosporales</taxon>
        <taxon>Peronosporaceae</taxon>
        <taxon>Plasmopara</taxon>
    </lineage>
</organism>
<reference evidence="2" key="1">
    <citation type="submission" date="2014-09" db="EMBL/GenBank/DDBJ databases">
        <authorList>
            <person name="Sharma Rahul"/>
            <person name="Thines Marco"/>
        </authorList>
    </citation>
    <scope>NUCLEOTIDE SEQUENCE [LARGE SCALE GENOMIC DNA]</scope>
</reference>
<dbReference type="GeneID" id="36406183"/>
<sequence>MSTPDIDTFKAINIAFFCPTKYLVVSQEAKQQLSSTRTPDRCNRTKLARPPYIFEIAINAALDANFKFLIPRVG</sequence>
<proteinExistence type="predicted"/>
<dbReference type="EMBL" id="CCYD01000524">
    <property type="protein sequence ID" value="CEG40955.1"/>
    <property type="molecule type" value="Genomic_DNA"/>
</dbReference>
<keyword evidence="2" id="KW-1185">Reference proteome</keyword>
<evidence type="ECO:0000313" key="1">
    <source>
        <dbReference type="EMBL" id="CEG40955.1"/>
    </source>
</evidence>
<evidence type="ECO:0000313" key="2">
    <source>
        <dbReference type="Proteomes" id="UP000054928"/>
    </source>
</evidence>
<protein>
    <submittedName>
        <fullName evidence="1">Uncharacterized protein</fullName>
    </submittedName>
</protein>
<dbReference type="RefSeq" id="XP_024577324.1">
    <property type="nucleotide sequence ID" value="XM_024726670.1"/>
</dbReference>
<accession>A0A0N7L5A8</accession>
<dbReference type="Proteomes" id="UP000054928">
    <property type="component" value="Unassembled WGS sequence"/>
</dbReference>
<dbReference type="AlphaFoldDB" id="A0A0N7L5A8"/>